<name>A0ABU0USJ6_ACIBI</name>
<organism evidence="1 2">
    <name type="scientific">Acinetobacter baylyi</name>
    <dbReference type="NCBI Taxonomy" id="202950"/>
    <lineage>
        <taxon>Bacteria</taxon>
        <taxon>Pseudomonadati</taxon>
        <taxon>Pseudomonadota</taxon>
        <taxon>Gammaproteobacteria</taxon>
        <taxon>Moraxellales</taxon>
        <taxon>Moraxellaceae</taxon>
        <taxon>Acinetobacter</taxon>
    </lineage>
</organism>
<comment type="caution">
    <text evidence="1">The sequence shown here is derived from an EMBL/GenBank/DDBJ whole genome shotgun (WGS) entry which is preliminary data.</text>
</comment>
<dbReference type="GeneID" id="45234155"/>
<dbReference type="RefSeq" id="WP_004926824.1">
    <property type="nucleotide sequence ID" value="NZ_BCMA01000020.1"/>
</dbReference>
<reference evidence="1 2" key="1">
    <citation type="submission" date="2023-07" db="EMBL/GenBank/DDBJ databases">
        <title>Functional and genomic diversity of the sorghum phyllosphere microbiome.</title>
        <authorList>
            <person name="Shade A."/>
        </authorList>
    </citation>
    <scope>NUCLEOTIDE SEQUENCE [LARGE SCALE GENOMIC DNA]</scope>
    <source>
        <strain evidence="1 2">SORGH_AS_0887</strain>
    </source>
</reference>
<keyword evidence="2" id="KW-1185">Reference proteome</keyword>
<dbReference type="Proteomes" id="UP001233360">
    <property type="component" value="Unassembled WGS sequence"/>
</dbReference>
<dbReference type="EMBL" id="JAUTBK010000002">
    <property type="protein sequence ID" value="MDQ1207526.1"/>
    <property type="molecule type" value="Genomic_DNA"/>
</dbReference>
<evidence type="ECO:0000313" key="2">
    <source>
        <dbReference type="Proteomes" id="UP001233360"/>
    </source>
</evidence>
<protein>
    <submittedName>
        <fullName evidence="1">Uncharacterized protein</fullName>
    </submittedName>
</protein>
<accession>A0ABU0USJ6</accession>
<evidence type="ECO:0000313" key="1">
    <source>
        <dbReference type="EMBL" id="MDQ1207526.1"/>
    </source>
</evidence>
<gene>
    <name evidence="1" type="ORF">QE380_000449</name>
</gene>
<sequence>MALDYQISQAYNIVSQEHYQDNIRNIHRFIEELEISRASSLFGNLVMKSIGEYICIHSPCNSHELLIDLKEAPDFFYQEKFLRWAVETCVFIHHSFEIDLPAKKILG</sequence>
<proteinExistence type="predicted"/>